<feature type="chain" id="PRO_5012028289" evidence="1">
    <location>
        <begin position="23"/>
        <end position="746"/>
    </location>
</feature>
<organism evidence="2 3">
    <name type="scientific">Symbiodinium microadriaticum</name>
    <name type="common">Dinoflagellate</name>
    <name type="synonym">Zooxanthella microadriatica</name>
    <dbReference type="NCBI Taxonomy" id="2951"/>
    <lineage>
        <taxon>Eukaryota</taxon>
        <taxon>Sar</taxon>
        <taxon>Alveolata</taxon>
        <taxon>Dinophyceae</taxon>
        <taxon>Suessiales</taxon>
        <taxon>Symbiodiniaceae</taxon>
        <taxon>Symbiodinium</taxon>
    </lineage>
</organism>
<dbReference type="Proteomes" id="UP000186817">
    <property type="component" value="Unassembled WGS sequence"/>
</dbReference>
<proteinExistence type="predicted"/>
<dbReference type="OrthoDB" id="448012at2759"/>
<accession>A0A1Q9DZM2</accession>
<name>A0A1Q9DZM2_SYMMI</name>
<keyword evidence="3" id="KW-1185">Reference proteome</keyword>
<dbReference type="EMBL" id="LSRX01000322">
    <property type="protein sequence ID" value="OLQ00634.1"/>
    <property type="molecule type" value="Genomic_DNA"/>
</dbReference>
<evidence type="ECO:0000313" key="3">
    <source>
        <dbReference type="Proteomes" id="UP000186817"/>
    </source>
</evidence>
<dbReference type="AlphaFoldDB" id="A0A1Q9DZM2"/>
<evidence type="ECO:0000256" key="1">
    <source>
        <dbReference type="SAM" id="SignalP"/>
    </source>
</evidence>
<protein>
    <submittedName>
        <fullName evidence="2">Uncharacterized protein</fullName>
    </submittedName>
</protein>
<gene>
    <name evidence="2" type="ORF">AK812_SmicGene16706</name>
</gene>
<sequence>MRRAALSQIRAFYTVWLNLLQAVGFQDKPTEYGKKMWETGSAMSTYWLRKEATQPTYLQEQQLAILFRSVVAINSGAAGSPCTCQLFYYSLLRESVTFWGVYFKPRTTELGSSGDDAWNAQMETLDEKLSPCQLMKVSPLFLVPFQELVMPEMDQVLGDFACLPKRIVTAMVCGQYWMHKGDAATAKECFNAASQMLVMSMDCFDNALRSFINEEVPNSRWLQFQELYAYMSQIDAAVRPFHVPRDLIPKSAAMVSREPQPRSLMIPVEHSVMSLPPLCLHTNSSELHLRVQGIPQEQKLFIYDFTGAWSLHRVHLLQPLDLKSMDYTGHRAVFIGADVPAWTNLGHALDRLVTVVFGTYRHAYVAGGMAKVLKLRESLEVLVRFTAQDSRDLGFEVNHSASARRPSVMLPFLTLLSSRPARLLSELPSDRINASALQSLTQARSDGSLAPALLPRMSVGNRGNGTCYSGGFWCSRNGPMTAPELRLFRVLAGAAMDFGKGKGKEEYVEDMGQNVQYWSSLGLYDGPRIAGKGKGKKGYDMKGKGKASDFDVDHAFTKGFGKNFCKGSDFNRDFAITKGSGKKFGSRAMASLKVYRVHPYVTNGDVDLHPKVLAVLYFAFYRVQNMMGLMDKELLFIELPENDRHVTVHDVSDGGANQGVDDDKAINFAKAAKEVVIEGCLRKELIMRILAKWQFVACACSISVCVELPVIVLPIWSKKWKAWVAVVVCKGTACEEMRKLRYLRLF</sequence>
<evidence type="ECO:0000313" key="2">
    <source>
        <dbReference type="EMBL" id="OLQ00634.1"/>
    </source>
</evidence>
<reference evidence="2 3" key="1">
    <citation type="submission" date="2016-02" db="EMBL/GenBank/DDBJ databases">
        <title>Genome analysis of coral dinoflagellate symbionts highlights evolutionary adaptations to a symbiotic lifestyle.</title>
        <authorList>
            <person name="Aranda M."/>
            <person name="Li Y."/>
            <person name="Liew Y.J."/>
            <person name="Baumgarten S."/>
            <person name="Simakov O."/>
            <person name="Wilson M."/>
            <person name="Piel J."/>
            <person name="Ashoor H."/>
            <person name="Bougouffa S."/>
            <person name="Bajic V.B."/>
            <person name="Ryu T."/>
            <person name="Ravasi T."/>
            <person name="Bayer T."/>
            <person name="Micklem G."/>
            <person name="Kim H."/>
            <person name="Bhak J."/>
            <person name="Lajeunesse T.C."/>
            <person name="Voolstra C.R."/>
        </authorList>
    </citation>
    <scope>NUCLEOTIDE SEQUENCE [LARGE SCALE GENOMIC DNA]</scope>
    <source>
        <strain evidence="2 3">CCMP2467</strain>
    </source>
</reference>
<keyword evidence="1" id="KW-0732">Signal</keyword>
<feature type="signal peptide" evidence="1">
    <location>
        <begin position="1"/>
        <end position="22"/>
    </location>
</feature>
<comment type="caution">
    <text evidence="2">The sequence shown here is derived from an EMBL/GenBank/DDBJ whole genome shotgun (WGS) entry which is preliminary data.</text>
</comment>